<protein>
    <submittedName>
        <fullName evidence="2">SAM-dependent methyltransferase</fullName>
    </submittedName>
</protein>
<evidence type="ECO:0000313" key="2">
    <source>
        <dbReference type="EMBL" id="BBO23039.1"/>
    </source>
</evidence>
<feature type="domain" description="Methyltransferase type 11" evidence="1">
    <location>
        <begin position="72"/>
        <end position="169"/>
    </location>
</feature>
<organism evidence="2 3">
    <name type="scientific">Candidatus Nitrosymbiomonas proteolyticus</name>
    <dbReference type="NCBI Taxonomy" id="2608984"/>
    <lineage>
        <taxon>Bacteria</taxon>
        <taxon>Bacillati</taxon>
        <taxon>Armatimonadota</taxon>
        <taxon>Armatimonadota incertae sedis</taxon>
        <taxon>Candidatus Nitrosymbiomonas</taxon>
    </lineage>
</organism>
<dbReference type="Pfam" id="PF08241">
    <property type="entry name" value="Methyltransf_11"/>
    <property type="match status" value="1"/>
</dbReference>
<dbReference type="Gene3D" id="3.40.50.150">
    <property type="entry name" value="Vaccinia Virus protein VP39"/>
    <property type="match status" value="1"/>
</dbReference>
<dbReference type="InterPro" id="IPR029063">
    <property type="entry name" value="SAM-dependent_MTases_sf"/>
</dbReference>
<gene>
    <name evidence="2" type="ORF">NPRO_06340</name>
</gene>
<dbReference type="EMBL" id="AP021858">
    <property type="protein sequence ID" value="BBO23039.1"/>
    <property type="molecule type" value="Genomic_DNA"/>
</dbReference>
<keyword evidence="2" id="KW-0808">Transferase</keyword>
<reference evidence="2" key="1">
    <citation type="journal article" name="DNA Res.">
        <title>The physiological potential of anammox bacteria as revealed by their core genome structure.</title>
        <authorList>
            <person name="Okubo T."/>
            <person name="Toyoda A."/>
            <person name="Fukuhara K."/>
            <person name="Uchiyama I."/>
            <person name="Harigaya Y."/>
            <person name="Kuroiwa M."/>
            <person name="Suzuki T."/>
            <person name="Murakami Y."/>
            <person name="Suwa Y."/>
            <person name="Takami H."/>
        </authorList>
    </citation>
    <scope>NUCLEOTIDE SEQUENCE</scope>
    <source>
        <strain evidence="2">317325-2</strain>
    </source>
</reference>
<sequence length="277" mass="29555">MLESAVPQAHEPAGPEGRLLQKVARALQLDGHDLRSLAAADLSGCDQLHVGGRRATLDLLRRAPLSAGSLILDVGCGLGGPSRSLAEAGHRVLGVDVSPEFCAAARVLTGWVGLSPRATFVVGRAERLPVRSNVFDGVWLQHVNMKVQDTLGLLGEAARVMKPGGRLVIHEVFAGEAPARYPTPWALEASSSHLAPAGRFVELLAAAGFDLKQWQDLQAESEGWARKVEETLAAGVRPHLGPSVVFGERTEEMLSNLVKNVRERRVQVFAGCALKPA</sequence>
<name>A0A809R6B7_9BACT</name>
<keyword evidence="2" id="KW-0489">Methyltransferase</keyword>
<dbReference type="AlphaFoldDB" id="A0A809R6B7"/>
<accession>A0A809R6B7</accession>
<dbReference type="CDD" id="cd02440">
    <property type="entry name" value="AdoMet_MTases"/>
    <property type="match status" value="1"/>
</dbReference>
<dbReference type="GO" id="GO:0032259">
    <property type="term" value="P:methylation"/>
    <property type="evidence" value="ECO:0007669"/>
    <property type="project" value="UniProtKB-KW"/>
</dbReference>
<evidence type="ECO:0000259" key="1">
    <source>
        <dbReference type="Pfam" id="PF08241"/>
    </source>
</evidence>
<dbReference type="Proteomes" id="UP000662873">
    <property type="component" value="Chromosome"/>
</dbReference>
<proteinExistence type="predicted"/>
<evidence type="ECO:0000313" key="3">
    <source>
        <dbReference type="Proteomes" id="UP000662873"/>
    </source>
</evidence>
<dbReference type="PANTHER" id="PTHR43591:SF24">
    <property type="entry name" value="2-METHOXY-6-POLYPRENYL-1,4-BENZOQUINOL METHYLASE, MITOCHONDRIAL"/>
    <property type="match status" value="1"/>
</dbReference>
<dbReference type="SUPFAM" id="SSF53335">
    <property type="entry name" value="S-adenosyl-L-methionine-dependent methyltransferases"/>
    <property type="match status" value="1"/>
</dbReference>
<dbReference type="KEGG" id="npy:NPRO_06340"/>
<dbReference type="InterPro" id="IPR013216">
    <property type="entry name" value="Methyltransf_11"/>
</dbReference>
<dbReference type="PANTHER" id="PTHR43591">
    <property type="entry name" value="METHYLTRANSFERASE"/>
    <property type="match status" value="1"/>
</dbReference>
<dbReference type="GO" id="GO:0008757">
    <property type="term" value="F:S-adenosylmethionine-dependent methyltransferase activity"/>
    <property type="evidence" value="ECO:0007669"/>
    <property type="project" value="InterPro"/>
</dbReference>